<gene>
    <name evidence="1" type="ORF">MPNT_460007</name>
</gene>
<proteinExistence type="predicted"/>
<keyword evidence="2" id="KW-1185">Reference proteome</keyword>
<protein>
    <submittedName>
        <fullName evidence="1">Uncharacterized protein</fullName>
    </submittedName>
</protein>
<evidence type="ECO:0000313" key="2">
    <source>
        <dbReference type="Proteomes" id="UP000663859"/>
    </source>
</evidence>
<dbReference type="Proteomes" id="UP000663859">
    <property type="component" value="Unassembled WGS sequence"/>
</dbReference>
<evidence type="ECO:0000313" key="1">
    <source>
        <dbReference type="EMBL" id="CAF0702042.1"/>
    </source>
</evidence>
<comment type="caution">
    <text evidence="1">The sequence shown here is derived from an EMBL/GenBank/DDBJ whole genome shotgun (WGS) entry which is preliminary data.</text>
</comment>
<accession>A0A8J2BPS5</accession>
<reference evidence="1" key="1">
    <citation type="submission" date="2021-02" db="EMBL/GenBank/DDBJ databases">
        <authorList>
            <person name="Cremers G."/>
            <person name="Picone N."/>
        </authorList>
    </citation>
    <scope>NUCLEOTIDE SEQUENCE</scope>
    <source>
        <strain evidence="1">PQ17</strain>
    </source>
</reference>
<name>A0A8J2BPS5_9BACT</name>
<dbReference type="EMBL" id="CAJNOB010000041">
    <property type="protein sequence ID" value="CAF0702042.1"/>
    <property type="molecule type" value="Genomic_DNA"/>
</dbReference>
<sequence>MRVIRAYEPFDADPERISACLKIAGTLCQIL</sequence>
<dbReference type="AlphaFoldDB" id="A0A8J2BPS5"/>
<organism evidence="1 2">
    <name type="scientific">Candidatus Methylacidithermus pantelleriae</name>
    <dbReference type="NCBI Taxonomy" id="2744239"/>
    <lineage>
        <taxon>Bacteria</taxon>
        <taxon>Pseudomonadati</taxon>
        <taxon>Verrucomicrobiota</taxon>
        <taxon>Methylacidiphilae</taxon>
        <taxon>Methylacidiphilales</taxon>
        <taxon>Methylacidiphilaceae</taxon>
        <taxon>Candidatus Methylacidithermus</taxon>
    </lineage>
</organism>